<reference evidence="1 2" key="1">
    <citation type="submission" date="2017-07" db="EMBL/GenBank/DDBJ databases">
        <title>Complete genome sequence of Actinoalloteichus hoggarensis DSM 45943, type strain of Actinoalloteichus hoggarensis.</title>
        <authorList>
            <person name="Ruckert C."/>
            <person name="Nouioui I."/>
            <person name="Willmese J."/>
            <person name="van Wezel G."/>
            <person name="Klenk H.-P."/>
            <person name="Kalinowski J."/>
            <person name="Zotchev S.B."/>
        </authorList>
    </citation>
    <scope>NUCLEOTIDE SEQUENCE [LARGE SCALE GENOMIC DNA]</scope>
    <source>
        <strain evidence="1 2">DSM 45943</strain>
    </source>
</reference>
<sequence length="113" mass="12666">MSYDVTLLVGYGEDPFYYEMDEEDLGNHSIEEAGADLGLSAELVEELLVWDEEFQRTRDPVDGRRSTFASAVAEHSWVERGRGLATRVRRESSVITRLEYRGFGGVAPGACVF</sequence>
<dbReference type="Proteomes" id="UP000204221">
    <property type="component" value="Chromosome"/>
</dbReference>
<proteinExistence type="predicted"/>
<name>A0A221WAW8_9PSEU</name>
<dbReference type="RefSeq" id="WP_093943393.1">
    <property type="nucleotide sequence ID" value="NZ_CP022521.1"/>
</dbReference>
<evidence type="ECO:0000313" key="1">
    <source>
        <dbReference type="EMBL" id="ASO22437.1"/>
    </source>
</evidence>
<evidence type="ECO:0000313" key="2">
    <source>
        <dbReference type="Proteomes" id="UP000204221"/>
    </source>
</evidence>
<dbReference type="AlphaFoldDB" id="A0A221WAW8"/>
<keyword evidence="2" id="KW-1185">Reference proteome</keyword>
<dbReference type="EMBL" id="CP022521">
    <property type="protein sequence ID" value="ASO22437.1"/>
    <property type="molecule type" value="Genomic_DNA"/>
</dbReference>
<accession>A0A221WAW8</accession>
<dbReference type="OrthoDB" id="3687373at2"/>
<protein>
    <submittedName>
        <fullName evidence="1">Uncharacterized protein</fullName>
    </submittedName>
</protein>
<organism evidence="1 2">
    <name type="scientific">Actinoalloteichus hoggarensis</name>
    <dbReference type="NCBI Taxonomy" id="1470176"/>
    <lineage>
        <taxon>Bacteria</taxon>
        <taxon>Bacillati</taxon>
        <taxon>Actinomycetota</taxon>
        <taxon>Actinomycetes</taxon>
        <taxon>Pseudonocardiales</taxon>
        <taxon>Pseudonocardiaceae</taxon>
        <taxon>Actinoalloteichus</taxon>
    </lineage>
</organism>
<gene>
    <name evidence="1" type="ORF">AHOG_24155</name>
</gene>
<dbReference type="KEGG" id="ahg:AHOG_24155"/>